<name>A0A381W965_9ZZZZ</name>
<protein>
    <submittedName>
        <fullName evidence="2">Uncharacterized protein</fullName>
    </submittedName>
</protein>
<keyword evidence="1" id="KW-0812">Transmembrane</keyword>
<organism evidence="2">
    <name type="scientific">marine metagenome</name>
    <dbReference type="NCBI Taxonomy" id="408172"/>
    <lineage>
        <taxon>unclassified sequences</taxon>
        <taxon>metagenomes</taxon>
        <taxon>ecological metagenomes</taxon>
    </lineage>
</organism>
<feature type="transmembrane region" description="Helical" evidence="1">
    <location>
        <begin position="36"/>
        <end position="61"/>
    </location>
</feature>
<sequence length="111" mass="13011">MMAWYKMFMEHPQSTDNPQGYWCHAYFSVINSLKGMWYMLLGITHGIFPIVFTFSTSSFIIKSFAKLVMAERHREELKEHIDSDTLAEINKQVSHKNITTTKDWTTGIEFP</sequence>
<accession>A0A381W965</accession>
<keyword evidence="1" id="KW-0472">Membrane</keyword>
<proteinExistence type="predicted"/>
<dbReference type="Pfam" id="PF19883">
    <property type="entry name" value="DUF6356"/>
    <property type="match status" value="1"/>
</dbReference>
<reference evidence="2" key="1">
    <citation type="submission" date="2018-05" db="EMBL/GenBank/DDBJ databases">
        <authorList>
            <person name="Lanie J.A."/>
            <person name="Ng W.-L."/>
            <person name="Kazmierczak K.M."/>
            <person name="Andrzejewski T.M."/>
            <person name="Davidsen T.M."/>
            <person name="Wayne K.J."/>
            <person name="Tettelin H."/>
            <person name="Glass J.I."/>
            <person name="Rusch D."/>
            <person name="Podicherti R."/>
            <person name="Tsui H.-C.T."/>
            <person name="Winkler M.E."/>
        </authorList>
    </citation>
    <scope>NUCLEOTIDE SEQUENCE</scope>
</reference>
<dbReference type="EMBL" id="UINC01010934">
    <property type="protein sequence ID" value="SVA48453.1"/>
    <property type="molecule type" value="Genomic_DNA"/>
</dbReference>
<dbReference type="AlphaFoldDB" id="A0A381W965"/>
<keyword evidence="1" id="KW-1133">Transmembrane helix</keyword>
<dbReference type="InterPro" id="IPR045936">
    <property type="entry name" value="DUF6356"/>
</dbReference>
<evidence type="ECO:0000256" key="1">
    <source>
        <dbReference type="SAM" id="Phobius"/>
    </source>
</evidence>
<evidence type="ECO:0000313" key="2">
    <source>
        <dbReference type="EMBL" id="SVA48453.1"/>
    </source>
</evidence>
<gene>
    <name evidence="2" type="ORF">METZ01_LOCUS101307</name>
</gene>